<reference evidence="4 5" key="1">
    <citation type="submission" date="2021-04" db="EMBL/GenBank/DDBJ databases">
        <title>Chitinophaga sp. nov., isolated from the rhizosphere soil.</title>
        <authorList>
            <person name="He S."/>
        </authorList>
    </citation>
    <scope>NUCLEOTIDE SEQUENCE [LARGE SCALE GENOMIC DNA]</scope>
    <source>
        <strain evidence="4 5">2R12</strain>
    </source>
</reference>
<name>A0ABS5IX81_9BACT</name>
<evidence type="ECO:0000313" key="4">
    <source>
        <dbReference type="EMBL" id="MBS0027560.1"/>
    </source>
</evidence>
<evidence type="ECO:0000256" key="1">
    <source>
        <dbReference type="SAM" id="MobiDB-lite"/>
    </source>
</evidence>
<accession>A0ABS5IX81</accession>
<dbReference type="PANTHER" id="PTHR21197:SF0">
    <property type="entry name" value="UDP-GALACTOPYRANOSE MUTASE"/>
    <property type="match status" value="1"/>
</dbReference>
<comment type="caution">
    <text evidence="4">The sequence shown here is derived from an EMBL/GenBank/DDBJ whole genome shotgun (WGS) entry which is preliminary data.</text>
</comment>
<feature type="transmembrane region" description="Helical" evidence="2">
    <location>
        <begin position="679"/>
        <end position="698"/>
    </location>
</feature>
<feature type="transmembrane region" description="Helical" evidence="2">
    <location>
        <begin position="765"/>
        <end position="785"/>
    </location>
</feature>
<evidence type="ECO:0000259" key="3">
    <source>
        <dbReference type="Pfam" id="PF01593"/>
    </source>
</evidence>
<protein>
    <submittedName>
        <fullName evidence="4">FAD-dependent oxidoreductase</fullName>
    </submittedName>
</protein>
<dbReference type="Proteomes" id="UP000676386">
    <property type="component" value="Unassembled WGS sequence"/>
</dbReference>
<sequence length="1076" mass="123286">MDEAKHPISNIGNDNSGSVSEDYTSGGAIKEVAIIIGAGEAGLALAYELLKRTNIKPVILEKSDCIGGASRTINYKGNIIDIGGHSFLSGTERVAKWLTDIMPIQRQDESILVSSDGVMEGEPDGNKIESCADDRMMLSRKHLSHIYFLRSLLSYPTRFSLKWIWNFGVVRFLSVLLSYFKALLFPIKSEKSAEDFIINRVGTKAYTLFFKDYIEKIWDVRCSEIPVEWLANENWDLLFAETGKYTVGNLFKNRIQTADAADLLPGKMEDFLYPKFGSGQLWEEVGRQIIKLGGEILLHHEVKSVSAVETGIAVSVSTIDNMSGETSCWSAKYFFSTISLKNLLRLMGQYVPQDVSQVADRLKYRSLVSVYVLLKRMSIRNDKTGEWKLSDLKDTWLHIHEKDVKVAKIRICNNWSPFIVKDRDTVWIGMEFFCNKGDDFWKTNDVAISQQAIFELEKIGLGTTANVLDSTVIRSENAYPFCSVEYNDFMKIKDFTDNFRNLFLIGKKGKHTLAASSNSILDSIVAVDNVSNGIETKDNIWRVNGEYDFSNAQEKTQKLADLNGKRSQHDGFWYFVWLNPENRILAIISLFAIGLQFVVFKFLYPFAGFINGDSYVYLETAYHNFSINTYPIGYSKILRLISVFTRSDYFMVAFQYLALQASVLSLVFTIFYFYRPGRLTRILLWGFMLFNPVFLYLANYISSDAVFLSLSLTWFTLLLWIMNRPSNNLIIVNAWVLFIAFTVRYNALFYPVISIVALLLTRKKILANIVGFSISLLLIGMFIQFTSVKYKEISGYRQFTPFSGWQMANNALYAYRYVSKEHLKKTPYRFLQIDKLVRNYFDSTRDIRKYPQEGMLASTVYMWAPNSPLTIYMDKKFKGDSTASPLKKWATVAPMMGDYGSFLIRAYPNEYFRYYLVPNALKYYAPPVEFLDHYSTGVDSVNEIAQVWFGYKTKKISTYFKDFKVNILNFFPILTGMMNVVLLLLMASFIFLRGYKHYPQLKRGLILVVVLWAVNFGFSVFASPIALRFQLFPILVSLSFTFLLMEYLVRAAKGIEVRESESDADEPVGYSEKNAV</sequence>
<dbReference type="RefSeq" id="WP_211972650.1">
    <property type="nucleotide sequence ID" value="NZ_CBFHAM010000033.1"/>
</dbReference>
<evidence type="ECO:0000313" key="5">
    <source>
        <dbReference type="Proteomes" id="UP000676386"/>
    </source>
</evidence>
<dbReference type="SUPFAM" id="SSF51905">
    <property type="entry name" value="FAD/NAD(P)-binding domain"/>
    <property type="match status" value="1"/>
</dbReference>
<keyword evidence="5" id="KW-1185">Reference proteome</keyword>
<keyword evidence="2" id="KW-0472">Membrane</keyword>
<feature type="transmembrane region" description="Helical" evidence="2">
    <location>
        <begin position="970"/>
        <end position="992"/>
    </location>
</feature>
<feature type="domain" description="Amine oxidase" evidence="3">
    <location>
        <begin position="41"/>
        <end position="392"/>
    </location>
</feature>
<proteinExistence type="predicted"/>
<feature type="transmembrane region" description="Helical" evidence="2">
    <location>
        <begin position="584"/>
        <end position="604"/>
    </location>
</feature>
<feature type="transmembrane region" description="Helical" evidence="2">
    <location>
        <begin position="705"/>
        <end position="722"/>
    </location>
</feature>
<feature type="transmembrane region" description="Helical" evidence="2">
    <location>
        <begin position="734"/>
        <end position="758"/>
    </location>
</feature>
<feature type="compositionally biased region" description="Polar residues" evidence="1">
    <location>
        <begin position="10"/>
        <end position="22"/>
    </location>
</feature>
<feature type="region of interest" description="Disordered" evidence="1">
    <location>
        <begin position="1"/>
        <end position="22"/>
    </location>
</feature>
<dbReference type="InterPro" id="IPR036188">
    <property type="entry name" value="FAD/NAD-bd_sf"/>
</dbReference>
<dbReference type="NCBIfam" id="NF005546">
    <property type="entry name" value="PRK07208.1-2"/>
    <property type="match status" value="1"/>
</dbReference>
<keyword evidence="2" id="KW-1133">Transmembrane helix</keyword>
<dbReference type="PANTHER" id="PTHR21197">
    <property type="entry name" value="UDP-GALACTOPYRANOSE MUTASE"/>
    <property type="match status" value="1"/>
</dbReference>
<evidence type="ECO:0000256" key="2">
    <source>
        <dbReference type="SAM" id="Phobius"/>
    </source>
</evidence>
<feature type="transmembrane region" description="Helical" evidence="2">
    <location>
        <begin position="1004"/>
        <end position="1025"/>
    </location>
</feature>
<dbReference type="Gene3D" id="3.50.50.60">
    <property type="entry name" value="FAD/NAD(P)-binding domain"/>
    <property type="match status" value="1"/>
</dbReference>
<feature type="transmembrane region" description="Helical" evidence="2">
    <location>
        <begin position="1031"/>
        <end position="1049"/>
    </location>
</feature>
<feature type="transmembrane region" description="Helical" evidence="2">
    <location>
        <begin position="649"/>
        <end position="673"/>
    </location>
</feature>
<gene>
    <name evidence="4" type="ORF">KE626_09600</name>
</gene>
<dbReference type="InterPro" id="IPR002937">
    <property type="entry name" value="Amino_oxidase"/>
</dbReference>
<dbReference type="EMBL" id="JAGTXB010000003">
    <property type="protein sequence ID" value="MBS0027560.1"/>
    <property type="molecule type" value="Genomic_DNA"/>
</dbReference>
<dbReference type="Pfam" id="PF01593">
    <property type="entry name" value="Amino_oxidase"/>
    <property type="match status" value="1"/>
</dbReference>
<organism evidence="4 5">
    <name type="scientific">Chitinophaga hostae</name>
    <dbReference type="NCBI Taxonomy" id="2831022"/>
    <lineage>
        <taxon>Bacteria</taxon>
        <taxon>Pseudomonadati</taxon>
        <taxon>Bacteroidota</taxon>
        <taxon>Chitinophagia</taxon>
        <taxon>Chitinophagales</taxon>
        <taxon>Chitinophagaceae</taxon>
        <taxon>Chitinophaga</taxon>
    </lineage>
</organism>
<keyword evidence="2" id="KW-0812">Transmembrane</keyword>